<dbReference type="GeneID" id="10359573"/>
<dbReference type="eggNOG" id="arCOG01369">
    <property type="taxonomic scope" value="Archaea"/>
</dbReference>
<feature type="domain" description="3-beta hydroxysteroid dehydrogenase/isomerase" evidence="1">
    <location>
        <begin position="6"/>
        <end position="76"/>
    </location>
</feature>
<dbReference type="EMBL" id="CP002590">
    <property type="protein sequence ID" value="AEA11524.1"/>
    <property type="molecule type" value="Genomic_DNA"/>
</dbReference>
<name>F2L0P5_THEU7</name>
<dbReference type="InterPro" id="IPR036291">
    <property type="entry name" value="NAD(P)-bd_dom_sf"/>
</dbReference>
<dbReference type="HOGENOM" id="CLU_2379587_0_0_2"/>
<dbReference type="Gene3D" id="3.40.50.720">
    <property type="entry name" value="NAD(P)-binding Rossmann-like Domain"/>
    <property type="match status" value="1"/>
</dbReference>
<dbReference type="Pfam" id="PF01073">
    <property type="entry name" value="3Beta_HSD"/>
    <property type="match status" value="1"/>
</dbReference>
<keyword evidence="3" id="KW-1185">Reference proteome</keyword>
<evidence type="ECO:0000259" key="1">
    <source>
        <dbReference type="Pfam" id="PF01073"/>
    </source>
</evidence>
<sequence length="94" mass="11061">MGEITLVTGGAGFIGSHIVDRLVNEGFKVRVIEQLKQWRTERPETPRHLEEVMIGYLKKTENVLRAVNEMNTVFHFLTKRLIYCYYTKFDSIHF</sequence>
<gene>
    <name evidence="2" type="ordered locus">TUZN_0018</name>
</gene>
<dbReference type="RefSeq" id="WP_013678860.1">
    <property type="nucleotide sequence ID" value="NC_015315.1"/>
</dbReference>
<dbReference type="STRING" id="999630.TUZN_0018"/>
<organism evidence="2 3">
    <name type="scientific">Thermoproteus uzoniensis (strain 768-20)</name>
    <dbReference type="NCBI Taxonomy" id="999630"/>
    <lineage>
        <taxon>Archaea</taxon>
        <taxon>Thermoproteota</taxon>
        <taxon>Thermoprotei</taxon>
        <taxon>Thermoproteales</taxon>
        <taxon>Thermoproteaceae</taxon>
        <taxon>Thermoproteus</taxon>
    </lineage>
</organism>
<dbReference type="InterPro" id="IPR002225">
    <property type="entry name" value="3Beta_OHSteriod_DH/Estase"/>
</dbReference>
<dbReference type="GO" id="GO:0016616">
    <property type="term" value="F:oxidoreductase activity, acting on the CH-OH group of donors, NAD or NADP as acceptor"/>
    <property type="evidence" value="ECO:0007669"/>
    <property type="project" value="InterPro"/>
</dbReference>
<dbReference type="KEGG" id="tuz:TUZN_0018"/>
<proteinExistence type="predicted"/>
<reference evidence="2 3" key="1">
    <citation type="journal article" date="2011" name="J. Bacteriol.">
        <title>Complete genome sequence of the thermoacidophilic crenarchaeon Thermoproteus uzoniensis 768-20.</title>
        <authorList>
            <person name="Mardanov A.V."/>
            <person name="Gumerov V.M."/>
            <person name="Beletsky A.V."/>
            <person name="Prokofeva M.I."/>
            <person name="Bonch-Osmolovskaya E.A."/>
            <person name="Ravin N.V."/>
            <person name="Skryabin K.G."/>
        </authorList>
    </citation>
    <scope>NUCLEOTIDE SEQUENCE [LARGE SCALE GENOMIC DNA]</scope>
    <source>
        <strain evidence="2 3">768-20</strain>
    </source>
</reference>
<dbReference type="OrthoDB" id="4907at2157"/>
<dbReference type="Proteomes" id="UP000008138">
    <property type="component" value="Chromosome"/>
</dbReference>
<reference key="2">
    <citation type="submission" date="2011-03" db="EMBL/GenBank/DDBJ databases">
        <title>Complete genome sequence of the thermoacidophilic crenarchaeon Thermoproteus uzoniensis 768-20.</title>
        <authorList>
            <person name="Mardanov A.V."/>
            <person name="Gumerov V.M."/>
            <person name="Beletsky A.V."/>
            <person name="Prokofeva M.I."/>
            <person name="Bonch-Osmolovskaya E.A."/>
            <person name="Ravin N.V."/>
            <person name="Skryabin K.G."/>
        </authorList>
    </citation>
    <scope>NUCLEOTIDE SEQUENCE</scope>
    <source>
        <strain>768-20</strain>
    </source>
</reference>
<dbReference type="AlphaFoldDB" id="F2L0P5"/>
<evidence type="ECO:0000313" key="3">
    <source>
        <dbReference type="Proteomes" id="UP000008138"/>
    </source>
</evidence>
<protein>
    <submittedName>
        <fullName evidence="2">UDP-glucose 4-epimerase</fullName>
    </submittedName>
</protein>
<evidence type="ECO:0000313" key="2">
    <source>
        <dbReference type="EMBL" id="AEA11524.1"/>
    </source>
</evidence>
<dbReference type="SUPFAM" id="SSF51735">
    <property type="entry name" value="NAD(P)-binding Rossmann-fold domains"/>
    <property type="match status" value="1"/>
</dbReference>
<dbReference type="GO" id="GO:0006694">
    <property type="term" value="P:steroid biosynthetic process"/>
    <property type="evidence" value="ECO:0007669"/>
    <property type="project" value="InterPro"/>
</dbReference>
<accession>F2L0P5</accession>